<gene>
    <name evidence="3" type="ORF">M408DRAFT_33734</name>
</gene>
<accession>A0A0C3B7U8</accession>
<evidence type="ECO:0000256" key="1">
    <source>
        <dbReference type="ARBA" id="ARBA00034127"/>
    </source>
</evidence>
<dbReference type="OrthoDB" id="270284at2759"/>
<dbReference type="InterPro" id="IPR021346">
    <property type="entry name" value="Tma16"/>
</dbReference>
<dbReference type="STRING" id="933852.A0A0C3B7U8"/>
<feature type="region of interest" description="Disordered" evidence="2">
    <location>
        <begin position="1"/>
        <end position="20"/>
    </location>
</feature>
<feature type="compositionally biased region" description="Basic and acidic residues" evidence="2">
    <location>
        <begin position="1"/>
        <end position="12"/>
    </location>
</feature>
<dbReference type="EMBL" id="KN824279">
    <property type="protein sequence ID" value="KIM32895.1"/>
    <property type="molecule type" value="Genomic_DNA"/>
</dbReference>
<organism evidence="3 4">
    <name type="scientific">Serendipita vermifera MAFF 305830</name>
    <dbReference type="NCBI Taxonomy" id="933852"/>
    <lineage>
        <taxon>Eukaryota</taxon>
        <taxon>Fungi</taxon>
        <taxon>Dikarya</taxon>
        <taxon>Basidiomycota</taxon>
        <taxon>Agaricomycotina</taxon>
        <taxon>Agaricomycetes</taxon>
        <taxon>Sebacinales</taxon>
        <taxon>Serendipitaceae</taxon>
        <taxon>Serendipita</taxon>
    </lineage>
</organism>
<dbReference type="AlphaFoldDB" id="A0A0C3B7U8"/>
<keyword evidence="4" id="KW-1185">Reference proteome</keyword>
<dbReference type="PANTHER" id="PTHR13349:SF2">
    <property type="entry name" value="TRANSLATION MACHINERY-ASSOCIATED PROTEIN 16"/>
    <property type="match status" value="1"/>
</dbReference>
<feature type="non-terminal residue" evidence="3">
    <location>
        <position position="1"/>
    </location>
</feature>
<dbReference type="InterPro" id="IPR038356">
    <property type="entry name" value="Tma16_sf"/>
</dbReference>
<reference evidence="4" key="2">
    <citation type="submission" date="2015-01" db="EMBL/GenBank/DDBJ databases">
        <title>Evolutionary Origins and Diversification of the Mycorrhizal Mutualists.</title>
        <authorList>
            <consortium name="DOE Joint Genome Institute"/>
            <consortium name="Mycorrhizal Genomics Consortium"/>
            <person name="Kohler A."/>
            <person name="Kuo A."/>
            <person name="Nagy L.G."/>
            <person name="Floudas D."/>
            <person name="Copeland A."/>
            <person name="Barry K.W."/>
            <person name="Cichocki N."/>
            <person name="Veneault-Fourrey C."/>
            <person name="LaButti K."/>
            <person name="Lindquist E.A."/>
            <person name="Lipzen A."/>
            <person name="Lundell T."/>
            <person name="Morin E."/>
            <person name="Murat C."/>
            <person name="Riley R."/>
            <person name="Ohm R."/>
            <person name="Sun H."/>
            <person name="Tunlid A."/>
            <person name="Henrissat B."/>
            <person name="Grigoriev I.V."/>
            <person name="Hibbett D.S."/>
            <person name="Martin F."/>
        </authorList>
    </citation>
    <scope>NUCLEOTIDE SEQUENCE [LARGE SCALE GENOMIC DNA]</scope>
    <source>
        <strain evidence="4">MAFF 305830</strain>
    </source>
</reference>
<dbReference type="GO" id="GO:0005634">
    <property type="term" value="C:nucleus"/>
    <property type="evidence" value="ECO:0007669"/>
    <property type="project" value="TreeGrafter"/>
</dbReference>
<evidence type="ECO:0008006" key="5">
    <source>
        <dbReference type="Google" id="ProtNLM"/>
    </source>
</evidence>
<proteinExistence type="inferred from homology"/>
<feature type="non-terminal residue" evidence="3">
    <location>
        <position position="162"/>
    </location>
</feature>
<dbReference type="PANTHER" id="PTHR13349">
    <property type="entry name" value="TRANSLATION MACHINERY-ASSOCIATED PROTEIN 16"/>
    <property type="match status" value="1"/>
</dbReference>
<sequence>KAEKIFHPESRKAGQMQREALRKAKLSEKLVKRGKKQMNLADRYAFFLHALPPDKAALTLAEIHDLVQSLWLTRHEQALEEEQTARRKGRPKSTKEQQLEEMKLQDAEEYRTGLDLPDLTDVANVALFRKWDGIDATYLRILHFIRICGDFPEITHVARIGR</sequence>
<dbReference type="Pfam" id="PF11176">
    <property type="entry name" value="Tma16"/>
    <property type="match status" value="1"/>
</dbReference>
<dbReference type="Gene3D" id="1.20.1440.170">
    <property type="entry name" value="Translation machinery-associated protein 16-like"/>
    <property type="match status" value="1"/>
</dbReference>
<comment type="similarity">
    <text evidence="1">Belongs to the TMA16 family.</text>
</comment>
<protein>
    <recommendedName>
        <fullName evidence="5">Translation machinery-associated protein 16</fullName>
    </recommendedName>
</protein>
<reference evidence="3 4" key="1">
    <citation type="submission" date="2014-04" db="EMBL/GenBank/DDBJ databases">
        <authorList>
            <consortium name="DOE Joint Genome Institute"/>
            <person name="Kuo A."/>
            <person name="Zuccaro A."/>
            <person name="Kohler A."/>
            <person name="Nagy L.G."/>
            <person name="Floudas D."/>
            <person name="Copeland A."/>
            <person name="Barry K.W."/>
            <person name="Cichocki N."/>
            <person name="Veneault-Fourrey C."/>
            <person name="LaButti K."/>
            <person name="Lindquist E.A."/>
            <person name="Lipzen A."/>
            <person name="Lundell T."/>
            <person name="Morin E."/>
            <person name="Murat C."/>
            <person name="Sun H."/>
            <person name="Tunlid A."/>
            <person name="Henrissat B."/>
            <person name="Grigoriev I.V."/>
            <person name="Hibbett D.S."/>
            <person name="Martin F."/>
            <person name="Nordberg H.P."/>
            <person name="Cantor M.N."/>
            <person name="Hua S.X."/>
        </authorList>
    </citation>
    <scope>NUCLEOTIDE SEQUENCE [LARGE SCALE GENOMIC DNA]</scope>
    <source>
        <strain evidence="3 4">MAFF 305830</strain>
    </source>
</reference>
<evidence type="ECO:0000313" key="4">
    <source>
        <dbReference type="Proteomes" id="UP000054097"/>
    </source>
</evidence>
<dbReference type="HOGENOM" id="CLU_106400_0_0_1"/>
<evidence type="ECO:0000256" key="2">
    <source>
        <dbReference type="SAM" id="MobiDB-lite"/>
    </source>
</evidence>
<evidence type="ECO:0000313" key="3">
    <source>
        <dbReference type="EMBL" id="KIM32895.1"/>
    </source>
</evidence>
<dbReference type="Proteomes" id="UP000054097">
    <property type="component" value="Unassembled WGS sequence"/>
</dbReference>
<feature type="region of interest" description="Disordered" evidence="2">
    <location>
        <begin position="80"/>
        <end position="99"/>
    </location>
</feature>
<name>A0A0C3B7U8_SERVB</name>